<dbReference type="PANTHER" id="PTHR46236:SF35">
    <property type="entry name" value="MATH DOMAIN-CONTAINING PROTEIN"/>
    <property type="match status" value="1"/>
</dbReference>
<dbReference type="Gene3D" id="2.60.210.10">
    <property type="entry name" value="Apoptosis, Tumor Necrosis Factor Receptor Associated Protein 2, Chain A"/>
    <property type="match status" value="1"/>
</dbReference>
<evidence type="ECO:0000313" key="5">
    <source>
        <dbReference type="WBParaSite" id="Pan_g17715.t1"/>
    </source>
</evidence>
<feature type="compositionally biased region" description="Low complexity" evidence="2">
    <location>
        <begin position="336"/>
        <end position="354"/>
    </location>
</feature>
<dbReference type="PROSITE" id="PS50144">
    <property type="entry name" value="MATH"/>
    <property type="match status" value="1"/>
</dbReference>
<reference evidence="5" key="2">
    <citation type="submission" date="2020-10" db="UniProtKB">
        <authorList>
            <consortium name="WormBaseParasite"/>
        </authorList>
    </citation>
    <scope>IDENTIFICATION</scope>
</reference>
<keyword evidence="1" id="KW-0175">Coiled coil</keyword>
<dbReference type="SUPFAM" id="SSF49599">
    <property type="entry name" value="TRAF domain-like"/>
    <property type="match status" value="1"/>
</dbReference>
<feature type="domain" description="MATH" evidence="3">
    <location>
        <begin position="42"/>
        <end position="168"/>
    </location>
</feature>
<dbReference type="InterPro" id="IPR050804">
    <property type="entry name" value="MCC"/>
</dbReference>
<dbReference type="Pfam" id="PF22486">
    <property type="entry name" value="MATH_2"/>
    <property type="match status" value="1"/>
</dbReference>
<name>A0A7E4V9G2_PANRE</name>
<dbReference type="InterPro" id="IPR002083">
    <property type="entry name" value="MATH/TRAF_dom"/>
</dbReference>
<proteinExistence type="predicted"/>
<protein>
    <submittedName>
        <fullName evidence="5">MATH domain-containing protein</fullName>
    </submittedName>
</protein>
<sequence length="844" mass="94894">MIATFTESLAQAPVDQLEKAMKGILPSQRKILDPMTTRADPKNSFTFTVNGADKMVDGFAIHSPPFGAGGITWRLLLKVTAADGDGKVGACLGFFTSCCSHPYHRDWKVTAKATLFTLTSSKTVFQRRCTDHEYNAKSNDWGYAQFADMNDVKANCVVDNAFSVRMDVEVTKLENFFPFDKFMSNLVSRAANPMKRLREGFLDEAMTLNADVRRDAIGRHHSIATKLLRDDKYLSDLKLKQSIERIERGENYTPTNDRMTVKTALMGVPIPKHLSRKINMLPKNVRADLTAKIVQSSEGGGNVSLACSQKGVAICTDYCCSCNGPCQGSRGRRNMSSTTSMVESTTETATTSDSGYSYEDDCSNMSNPQVTFTSDSMGMRPEQQIHCFEYGEILHGIPESPPSEVGEPYIVSPSPSATNPIKMFSKHVSEAMPKLPETLEEMIGKRKDGKDGCQAVFESILRKYFMNILQDQSDVPFEVYINAVGSESAKNYERIISAVVNFFKTTTKEVCRNTEIKPPQQFVFNPDIHSQLDAIKYMDDCADVFANVLKVSTKTVESKRPQIFNDVLNAQKDIIIALQDRTMGMKLIRGESIKLLAELKKQLDDVETFEEATVLLQEKRDSLKKRLNKIEHAFVFRDYERQITYALEDVIELHKGIVDAVASEGVVLKKKMSELKATLKLTVNQYQGCLKEINAKVADVLRETSAIEKETAKIKKDTLKTIDHDERLLDQQKLQILALEKFKIEQEVGILEDDIDDYLEHCDDGLRERGRRFDKSRDRSIKAALKGEMDMIRGNEEDAKAVRPKLAQFLKQCLTMLDDGTSYDKLPELPMFELPEVPPCLIGF</sequence>
<dbReference type="PANTHER" id="PTHR46236">
    <property type="entry name" value="TRAF-LIKE SUPERFAMILY PROTEIN"/>
    <property type="match status" value="1"/>
</dbReference>
<keyword evidence="4" id="KW-1185">Reference proteome</keyword>
<dbReference type="InterPro" id="IPR008974">
    <property type="entry name" value="TRAF-like"/>
</dbReference>
<dbReference type="Proteomes" id="UP000492821">
    <property type="component" value="Unassembled WGS sequence"/>
</dbReference>
<evidence type="ECO:0000256" key="1">
    <source>
        <dbReference type="ARBA" id="ARBA00023054"/>
    </source>
</evidence>
<accession>A0A7E4V9G2</accession>
<dbReference type="CDD" id="cd00121">
    <property type="entry name" value="MATH"/>
    <property type="match status" value="1"/>
</dbReference>
<reference evidence="4" key="1">
    <citation type="journal article" date="2013" name="Genetics">
        <title>The draft genome and transcriptome of Panagrellus redivivus are shaped by the harsh demands of a free-living lifestyle.</title>
        <authorList>
            <person name="Srinivasan J."/>
            <person name="Dillman A.R."/>
            <person name="Macchietto M.G."/>
            <person name="Heikkinen L."/>
            <person name="Lakso M."/>
            <person name="Fracchia K.M."/>
            <person name="Antoshechkin I."/>
            <person name="Mortazavi A."/>
            <person name="Wong G."/>
            <person name="Sternberg P.W."/>
        </authorList>
    </citation>
    <scope>NUCLEOTIDE SEQUENCE [LARGE SCALE GENOMIC DNA]</scope>
    <source>
        <strain evidence="4">MT8872</strain>
    </source>
</reference>
<evidence type="ECO:0000259" key="3">
    <source>
        <dbReference type="PROSITE" id="PS50144"/>
    </source>
</evidence>
<evidence type="ECO:0000313" key="4">
    <source>
        <dbReference type="Proteomes" id="UP000492821"/>
    </source>
</evidence>
<organism evidence="4 5">
    <name type="scientific">Panagrellus redivivus</name>
    <name type="common">Microworm</name>
    <dbReference type="NCBI Taxonomy" id="6233"/>
    <lineage>
        <taxon>Eukaryota</taxon>
        <taxon>Metazoa</taxon>
        <taxon>Ecdysozoa</taxon>
        <taxon>Nematoda</taxon>
        <taxon>Chromadorea</taxon>
        <taxon>Rhabditida</taxon>
        <taxon>Tylenchina</taxon>
        <taxon>Panagrolaimomorpha</taxon>
        <taxon>Panagrolaimoidea</taxon>
        <taxon>Panagrolaimidae</taxon>
        <taxon>Panagrellus</taxon>
    </lineage>
</organism>
<evidence type="ECO:0000256" key="2">
    <source>
        <dbReference type="SAM" id="MobiDB-lite"/>
    </source>
</evidence>
<dbReference type="AlphaFoldDB" id="A0A7E4V9G2"/>
<feature type="region of interest" description="Disordered" evidence="2">
    <location>
        <begin position="331"/>
        <end position="360"/>
    </location>
</feature>
<dbReference type="WBParaSite" id="Pan_g17715.t1">
    <property type="protein sequence ID" value="Pan_g17715.t1"/>
    <property type="gene ID" value="Pan_g17715"/>
</dbReference>